<reference evidence="2" key="1">
    <citation type="journal article" date="2020" name="Stud. Mycol.">
        <title>101 Dothideomycetes genomes: a test case for predicting lifestyles and emergence of pathogens.</title>
        <authorList>
            <person name="Haridas S."/>
            <person name="Albert R."/>
            <person name="Binder M."/>
            <person name="Bloem J."/>
            <person name="Labutti K."/>
            <person name="Salamov A."/>
            <person name="Andreopoulos B."/>
            <person name="Baker S."/>
            <person name="Barry K."/>
            <person name="Bills G."/>
            <person name="Bluhm B."/>
            <person name="Cannon C."/>
            <person name="Castanera R."/>
            <person name="Culley D."/>
            <person name="Daum C."/>
            <person name="Ezra D."/>
            <person name="Gonzalez J."/>
            <person name="Henrissat B."/>
            <person name="Kuo A."/>
            <person name="Liang C."/>
            <person name="Lipzen A."/>
            <person name="Lutzoni F."/>
            <person name="Magnuson J."/>
            <person name="Mondo S."/>
            <person name="Nolan M."/>
            <person name="Ohm R."/>
            <person name="Pangilinan J."/>
            <person name="Park H.-J."/>
            <person name="Ramirez L."/>
            <person name="Alfaro M."/>
            <person name="Sun H."/>
            <person name="Tritt A."/>
            <person name="Yoshinaga Y."/>
            <person name="Zwiers L.-H."/>
            <person name="Turgeon B."/>
            <person name="Goodwin S."/>
            <person name="Spatafora J."/>
            <person name="Crous P."/>
            <person name="Grigoriev I."/>
        </authorList>
    </citation>
    <scope>NUCLEOTIDE SEQUENCE</scope>
    <source>
        <strain evidence="2">CBS 183.55</strain>
    </source>
</reference>
<evidence type="ECO:0000256" key="1">
    <source>
        <dbReference type="SAM" id="Phobius"/>
    </source>
</evidence>
<evidence type="ECO:0000313" key="3">
    <source>
        <dbReference type="Proteomes" id="UP000800082"/>
    </source>
</evidence>
<name>A0A6A5RLP4_9PLEO</name>
<keyword evidence="3" id="KW-1185">Reference proteome</keyword>
<dbReference type="GeneID" id="54345082"/>
<keyword evidence="1" id="KW-1133">Transmembrane helix</keyword>
<dbReference type="AlphaFoldDB" id="A0A6A5RLP4"/>
<dbReference type="EMBL" id="ML978966">
    <property type="protein sequence ID" value="KAF1929351.1"/>
    <property type="molecule type" value="Genomic_DNA"/>
</dbReference>
<protein>
    <submittedName>
        <fullName evidence="2">Uncharacterized protein</fullName>
    </submittedName>
</protein>
<proteinExistence type="predicted"/>
<dbReference type="OrthoDB" id="5215911at2759"/>
<keyword evidence="1" id="KW-0812">Transmembrane</keyword>
<accession>A0A6A5RLP4</accession>
<feature type="transmembrane region" description="Helical" evidence="1">
    <location>
        <begin position="81"/>
        <end position="105"/>
    </location>
</feature>
<keyword evidence="1" id="KW-0472">Membrane</keyword>
<organism evidence="2 3">
    <name type="scientific">Didymella exigua CBS 183.55</name>
    <dbReference type="NCBI Taxonomy" id="1150837"/>
    <lineage>
        <taxon>Eukaryota</taxon>
        <taxon>Fungi</taxon>
        <taxon>Dikarya</taxon>
        <taxon>Ascomycota</taxon>
        <taxon>Pezizomycotina</taxon>
        <taxon>Dothideomycetes</taxon>
        <taxon>Pleosporomycetidae</taxon>
        <taxon>Pleosporales</taxon>
        <taxon>Pleosporineae</taxon>
        <taxon>Didymellaceae</taxon>
        <taxon>Didymella</taxon>
    </lineage>
</organism>
<dbReference type="Proteomes" id="UP000800082">
    <property type="component" value="Unassembled WGS sequence"/>
</dbReference>
<sequence>MCIRMKNTSPITSFHHAVCCRALSLAHRHQHTACYQPSRQQYLQASSHLRRLTPWLTSEGSMLQSLHHTYQPFFVMTPMPAVLFVVLLYGLVTAAFQVPVTLISISAIPTIQLQRLSGRLDEHTSPH</sequence>
<gene>
    <name evidence="2" type="ORF">M421DRAFT_137113</name>
</gene>
<dbReference type="RefSeq" id="XP_033449599.1">
    <property type="nucleotide sequence ID" value="XM_033587436.1"/>
</dbReference>
<evidence type="ECO:0000313" key="2">
    <source>
        <dbReference type="EMBL" id="KAF1929351.1"/>
    </source>
</evidence>